<protein>
    <submittedName>
        <fullName evidence="1">Uncharacterized protein</fullName>
    </submittedName>
</protein>
<dbReference type="EMBL" id="GBRH01231849">
    <property type="protein sequence ID" value="JAD66046.1"/>
    <property type="molecule type" value="Transcribed_RNA"/>
</dbReference>
<organism evidence="1">
    <name type="scientific">Arundo donax</name>
    <name type="common">Giant reed</name>
    <name type="synonym">Donax arundinaceus</name>
    <dbReference type="NCBI Taxonomy" id="35708"/>
    <lineage>
        <taxon>Eukaryota</taxon>
        <taxon>Viridiplantae</taxon>
        <taxon>Streptophyta</taxon>
        <taxon>Embryophyta</taxon>
        <taxon>Tracheophyta</taxon>
        <taxon>Spermatophyta</taxon>
        <taxon>Magnoliopsida</taxon>
        <taxon>Liliopsida</taxon>
        <taxon>Poales</taxon>
        <taxon>Poaceae</taxon>
        <taxon>PACMAD clade</taxon>
        <taxon>Arundinoideae</taxon>
        <taxon>Arundineae</taxon>
        <taxon>Arundo</taxon>
    </lineage>
</organism>
<dbReference type="AlphaFoldDB" id="A0A0A9BRK2"/>
<evidence type="ECO:0000313" key="1">
    <source>
        <dbReference type="EMBL" id="JAD66046.1"/>
    </source>
</evidence>
<sequence length="26" mass="3029">MKLRGGLSSEQKNFLNQGSIRYERNC</sequence>
<reference evidence="1" key="2">
    <citation type="journal article" date="2015" name="Data Brief">
        <title>Shoot transcriptome of the giant reed, Arundo donax.</title>
        <authorList>
            <person name="Barrero R.A."/>
            <person name="Guerrero F.D."/>
            <person name="Moolhuijzen P."/>
            <person name="Goolsby J.A."/>
            <person name="Tidwell J."/>
            <person name="Bellgard S.E."/>
            <person name="Bellgard M.I."/>
        </authorList>
    </citation>
    <scope>NUCLEOTIDE SEQUENCE</scope>
    <source>
        <tissue evidence="1">Shoot tissue taken approximately 20 cm above the soil surface</tissue>
    </source>
</reference>
<accession>A0A0A9BRK2</accession>
<name>A0A0A9BRK2_ARUDO</name>
<reference evidence="1" key="1">
    <citation type="submission" date="2014-09" db="EMBL/GenBank/DDBJ databases">
        <authorList>
            <person name="Magalhaes I.L.F."/>
            <person name="Oliveira U."/>
            <person name="Santos F.R."/>
            <person name="Vidigal T.H.D.A."/>
            <person name="Brescovit A.D."/>
            <person name="Santos A.J."/>
        </authorList>
    </citation>
    <scope>NUCLEOTIDE SEQUENCE</scope>
    <source>
        <tissue evidence="1">Shoot tissue taken approximately 20 cm above the soil surface</tissue>
    </source>
</reference>
<proteinExistence type="predicted"/>